<dbReference type="SUPFAM" id="SSF52029">
    <property type="entry name" value="GroEL apical domain-like"/>
    <property type="match status" value="1"/>
</dbReference>
<evidence type="ECO:0000313" key="2">
    <source>
        <dbReference type="Proteomes" id="UP001419268"/>
    </source>
</evidence>
<keyword evidence="2" id="KW-1185">Reference proteome</keyword>
<proteinExistence type="predicted"/>
<dbReference type="GO" id="GO:0046854">
    <property type="term" value="P:phosphatidylinositol phosphate biosynthetic process"/>
    <property type="evidence" value="ECO:0007669"/>
    <property type="project" value="TreeGrafter"/>
</dbReference>
<sequence>MDESILDVDQVEVVSYKRGNGDAKGGDGYSGDKENLGKCEQEMDHLKMAITKIDSQDPNIILVEKSVSRYAQEYLLAKDISHWFLI</sequence>
<gene>
    <name evidence="1" type="ORF">Scep_007767</name>
</gene>
<dbReference type="Proteomes" id="UP001419268">
    <property type="component" value="Unassembled WGS sequence"/>
</dbReference>
<dbReference type="GO" id="GO:0010008">
    <property type="term" value="C:endosome membrane"/>
    <property type="evidence" value="ECO:0007669"/>
    <property type="project" value="TreeGrafter"/>
</dbReference>
<dbReference type="PANTHER" id="PTHR45748">
    <property type="entry name" value="1-PHOSPHATIDYLINOSITOL 3-PHOSPHATE 5-KINASE-RELATED"/>
    <property type="match status" value="1"/>
</dbReference>
<reference evidence="1 2" key="1">
    <citation type="submission" date="2024-01" db="EMBL/GenBank/DDBJ databases">
        <title>Genome assemblies of Stephania.</title>
        <authorList>
            <person name="Yang L."/>
        </authorList>
    </citation>
    <scope>NUCLEOTIDE SEQUENCE [LARGE SCALE GENOMIC DNA]</scope>
    <source>
        <strain evidence="1">JXDWG</strain>
        <tissue evidence="1">Leaf</tissue>
    </source>
</reference>
<dbReference type="GO" id="GO:0000285">
    <property type="term" value="F:1-phosphatidylinositol-3-phosphate 5-kinase activity"/>
    <property type="evidence" value="ECO:0007669"/>
    <property type="project" value="TreeGrafter"/>
</dbReference>
<dbReference type="EMBL" id="JBBNAG010000003">
    <property type="protein sequence ID" value="KAK9149010.1"/>
    <property type="molecule type" value="Genomic_DNA"/>
</dbReference>
<evidence type="ECO:0000313" key="1">
    <source>
        <dbReference type="EMBL" id="KAK9149010.1"/>
    </source>
</evidence>
<comment type="caution">
    <text evidence="1">The sequence shown here is derived from an EMBL/GenBank/DDBJ whole genome shotgun (WGS) entry which is preliminary data.</text>
</comment>
<accession>A0AAP0KD51</accession>
<dbReference type="AlphaFoldDB" id="A0AAP0KD51"/>
<name>A0AAP0KD51_9MAGN</name>
<organism evidence="1 2">
    <name type="scientific">Stephania cephalantha</name>
    <dbReference type="NCBI Taxonomy" id="152367"/>
    <lineage>
        <taxon>Eukaryota</taxon>
        <taxon>Viridiplantae</taxon>
        <taxon>Streptophyta</taxon>
        <taxon>Embryophyta</taxon>
        <taxon>Tracheophyta</taxon>
        <taxon>Spermatophyta</taxon>
        <taxon>Magnoliopsida</taxon>
        <taxon>Ranunculales</taxon>
        <taxon>Menispermaceae</taxon>
        <taxon>Menispermoideae</taxon>
        <taxon>Cissampelideae</taxon>
        <taxon>Stephania</taxon>
    </lineage>
</organism>
<protein>
    <submittedName>
        <fullName evidence="1">Uncharacterized protein</fullName>
    </submittedName>
</protein>
<dbReference type="Gene3D" id="3.50.7.10">
    <property type="entry name" value="GroEL"/>
    <property type="match status" value="1"/>
</dbReference>
<dbReference type="PANTHER" id="PTHR45748:SF7">
    <property type="entry name" value="1-PHOSPHATIDYLINOSITOL 3-PHOSPHATE 5-KINASE-RELATED"/>
    <property type="match status" value="1"/>
</dbReference>
<dbReference type="InterPro" id="IPR027409">
    <property type="entry name" value="GroEL-like_apical_dom_sf"/>
</dbReference>